<dbReference type="Pfam" id="PF03259">
    <property type="entry name" value="Robl_LC7"/>
    <property type="match status" value="1"/>
</dbReference>
<dbReference type="InterPro" id="IPR053141">
    <property type="entry name" value="Mycobact_SerProt_Inhib_Rv3364c"/>
</dbReference>
<reference evidence="2" key="1">
    <citation type="submission" date="2021-01" db="EMBL/GenBank/DDBJ databases">
        <title>Whole genome shotgun sequence of Virgisporangium aliadipatigenens NBRC 105644.</title>
        <authorList>
            <person name="Komaki H."/>
            <person name="Tamura T."/>
        </authorList>
    </citation>
    <scope>NUCLEOTIDE SEQUENCE</scope>
    <source>
        <strain evidence="2">NBRC 105644</strain>
    </source>
</reference>
<proteinExistence type="predicted"/>
<dbReference type="SUPFAM" id="SSF103196">
    <property type="entry name" value="Roadblock/LC7 domain"/>
    <property type="match status" value="1"/>
</dbReference>
<evidence type="ECO:0000313" key="3">
    <source>
        <dbReference type="Proteomes" id="UP000619260"/>
    </source>
</evidence>
<dbReference type="PANTHER" id="PTHR36222:SF1">
    <property type="entry name" value="SERINE PROTEASE INHIBITOR RV3364C"/>
    <property type="match status" value="1"/>
</dbReference>
<comment type="caution">
    <text evidence="2">The sequence shown here is derived from an EMBL/GenBank/DDBJ whole genome shotgun (WGS) entry which is preliminary data.</text>
</comment>
<dbReference type="EMBL" id="BOPF01000004">
    <property type="protein sequence ID" value="GIJ44752.1"/>
    <property type="molecule type" value="Genomic_DNA"/>
</dbReference>
<sequence>MANPETPDLNWLVTAFCDRVAGVSHAVIVSPDGWLIAASEHLPQERADELAAITSGLAGITTGAAQVLECAGMRQTVVEMARGYFLVKTLKDGSVLAVLAARDADVGVVGYEMARLARRSGESLTGDSPTGELQDSAI</sequence>
<evidence type="ECO:0000259" key="1">
    <source>
        <dbReference type="SMART" id="SM00960"/>
    </source>
</evidence>
<dbReference type="AlphaFoldDB" id="A0A8J3YI60"/>
<dbReference type="InterPro" id="IPR004942">
    <property type="entry name" value="Roadblock/LAMTOR2_dom"/>
</dbReference>
<keyword evidence="3" id="KW-1185">Reference proteome</keyword>
<name>A0A8J3YI60_9ACTN</name>
<feature type="domain" description="Roadblock/LAMTOR2" evidence="1">
    <location>
        <begin position="10"/>
        <end position="100"/>
    </location>
</feature>
<protein>
    <submittedName>
        <fullName evidence="2">Dynein regulation protein LC7</fullName>
    </submittedName>
</protein>
<accession>A0A8J3YI60</accession>
<dbReference type="RefSeq" id="WP_203898296.1">
    <property type="nucleotide sequence ID" value="NZ_BOPF01000004.1"/>
</dbReference>
<gene>
    <name evidence="2" type="ORF">Val02_16380</name>
</gene>
<dbReference type="SMART" id="SM00960">
    <property type="entry name" value="Robl_LC7"/>
    <property type="match status" value="1"/>
</dbReference>
<dbReference type="Proteomes" id="UP000619260">
    <property type="component" value="Unassembled WGS sequence"/>
</dbReference>
<evidence type="ECO:0000313" key="2">
    <source>
        <dbReference type="EMBL" id="GIJ44752.1"/>
    </source>
</evidence>
<organism evidence="2 3">
    <name type="scientific">Virgisporangium aliadipatigenens</name>
    <dbReference type="NCBI Taxonomy" id="741659"/>
    <lineage>
        <taxon>Bacteria</taxon>
        <taxon>Bacillati</taxon>
        <taxon>Actinomycetota</taxon>
        <taxon>Actinomycetes</taxon>
        <taxon>Micromonosporales</taxon>
        <taxon>Micromonosporaceae</taxon>
        <taxon>Virgisporangium</taxon>
    </lineage>
</organism>
<dbReference type="PANTHER" id="PTHR36222">
    <property type="entry name" value="SERINE PROTEASE INHIBITOR RV3364C"/>
    <property type="match status" value="1"/>
</dbReference>
<dbReference type="Gene3D" id="3.30.450.30">
    <property type="entry name" value="Dynein light chain 2a, cytoplasmic"/>
    <property type="match status" value="1"/>
</dbReference>